<protein>
    <submittedName>
        <fullName evidence="1">Uncharacterized protein</fullName>
    </submittedName>
</protein>
<dbReference type="EMBL" id="LAFY01004347">
    <property type="protein sequence ID" value="KJX93136.1"/>
    <property type="molecule type" value="Genomic_DNA"/>
</dbReference>
<dbReference type="OrthoDB" id="3641440at2759"/>
<organism evidence="1 2">
    <name type="scientific">Zymoseptoria brevis</name>
    <dbReference type="NCBI Taxonomy" id="1047168"/>
    <lineage>
        <taxon>Eukaryota</taxon>
        <taxon>Fungi</taxon>
        <taxon>Dikarya</taxon>
        <taxon>Ascomycota</taxon>
        <taxon>Pezizomycotina</taxon>
        <taxon>Dothideomycetes</taxon>
        <taxon>Dothideomycetidae</taxon>
        <taxon>Mycosphaerellales</taxon>
        <taxon>Mycosphaerellaceae</taxon>
        <taxon>Zymoseptoria</taxon>
    </lineage>
</organism>
<evidence type="ECO:0000313" key="1">
    <source>
        <dbReference type="EMBL" id="KJX93136.1"/>
    </source>
</evidence>
<dbReference type="Proteomes" id="UP000033647">
    <property type="component" value="Unassembled WGS sequence"/>
</dbReference>
<sequence>MVQGRGSRVTQSDLTPKQMAEKAVEETIKTMWCSPEQVDDWLLAHDAKQDVQGEIDKEEEEVNLMHGLPSVIDHGDVFEPEGREYRRMVEGAADGKQASSLGRAGLLAPTEFKTDDGWKSFASKREN</sequence>
<dbReference type="AlphaFoldDB" id="A0A0F4G6Z0"/>
<gene>
    <name evidence="1" type="ORF">TI39_contig4388g00001</name>
</gene>
<dbReference type="STRING" id="1047168.A0A0F4G6Z0"/>
<comment type="caution">
    <text evidence="1">The sequence shown here is derived from an EMBL/GenBank/DDBJ whole genome shotgun (WGS) entry which is preliminary data.</text>
</comment>
<name>A0A0F4G6Z0_9PEZI</name>
<evidence type="ECO:0000313" key="2">
    <source>
        <dbReference type="Proteomes" id="UP000033647"/>
    </source>
</evidence>
<reference evidence="1 2" key="1">
    <citation type="submission" date="2015-03" db="EMBL/GenBank/DDBJ databases">
        <title>RNA-seq based gene annotation and comparative genomics of four Zymoseptoria species reveal species-specific pathogenicity related genes and transposable element activity.</title>
        <authorList>
            <person name="Grandaubert J."/>
            <person name="Bhattacharyya A."/>
            <person name="Stukenbrock E.H."/>
        </authorList>
    </citation>
    <scope>NUCLEOTIDE SEQUENCE [LARGE SCALE GENOMIC DNA]</scope>
    <source>
        <strain evidence="1 2">Zb18110</strain>
    </source>
</reference>
<keyword evidence="2" id="KW-1185">Reference proteome</keyword>
<proteinExistence type="predicted"/>
<accession>A0A0F4G6Z0</accession>